<proteinExistence type="predicted"/>
<feature type="region of interest" description="Disordered" evidence="1">
    <location>
        <begin position="44"/>
        <end position="66"/>
    </location>
</feature>
<keyword evidence="2" id="KW-0812">Transmembrane</keyword>
<feature type="transmembrane region" description="Helical" evidence="2">
    <location>
        <begin position="12"/>
        <end position="33"/>
    </location>
</feature>
<keyword evidence="2" id="KW-1133">Transmembrane helix</keyword>
<evidence type="ECO:0000313" key="4">
    <source>
        <dbReference type="Proteomes" id="UP000266118"/>
    </source>
</evidence>
<dbReference type="Proteomes" id="UP000266118">
    <property type="component" value="Chromosome"/>
</dbReference>
<dbReference type="EMBL" id="CP032489">
    <property type="protein sequence ID" value="AYD48106.1"/>
    <property type="molecule type" value="Genomic_DNA"/>
</dbReference>
<dbReference type="KEGG" id="ark:D6B99_11185"/>
<name>A0A386HRB5_9BACT</name>
<evidence type="ECO:0000256" key="1">
    <source>
        <dbReference type="SAM" id="MobiDB-lite"/>
    </source>
</evidence>
<dbReference type="AlphaFoldDB" id="A0A386HRB5"/>
<accession>A0A386HRB5</accession>
<keyword evidence="4" id="KW-1185">Reference proteome</keyword>
<evidence type="ECO:0000256" key="2">
    <source>
        <dbReference type="SAM" id="Phobius"/>
    </source>
</evidence>
<sequence>MLQQKRLKDDFHLLVLLLEFKVTAVGILLILLFKSGILFNRYKTNGPGTSGISIKDGSNRKRLNGK</sequence>
<organism evidence="3 4">
    <name type="scientific">Arachidicoccus soli</name>
    <dbReference type="NCBI Taxonomy" id="2341117"/>
    <lineage>
        <taxon>Bacteria</taxon>
        <taxon>Pseudomonadati</taxon>
        <taxon>Bacteroidota</taxon>
        <taxon>Chitinophagia</taxon>
        <taxon>Chitinophagales</taxon>
        <taxon>Chitinophagaceae</taxon>
        <taxon>Arachidicoccus</taxon>
    </lineage>
</organism>
<protein>
    <submittedName>
        <fullName evidence="3">Uncharacterized protein</fullName>
    </submittedName>
</protein>
<evidence type="ECO:0000313" key="3">
    <source>
        <dbReference type="EMBL" id="AYD48106.1"/>
    </source>
</evidence>
<reference evidence="3 4" key="1">
    <citation type="submission" date="2018-09" db="EMBL/GenBank/DDBJ databases">
        <title>Arachidicoccus sp. nov., a bacterium isolated from soil.</title>
        <authorList>
            <person name="Weon H.-Y."/>
            <person name="Kwon S.-W."/>
            <person name="Lee S.A."/>
        </authorList>
    </citation>
    <scope>NUCLEOTIDE SEQUENCE [LARGE SCALE GENOMIC DNA]</scope>
    <source>
        <strain evidence="3 4">KIS59-12</strain>
    </source>
</reference>
<gene>
    <name evidence="3" type="ORF">D6B99_11185</name>
</gene>
<keyword evidence="2" id="KW-0472">Membrane</keyword>